<reference evidence="5 6" key="1">
    <citation type="submission" date="2016-11" db="EMBL/GenBank/DDBJ databases">
        <authorList>
            <person name="Jaros S."/>
            <person name="Januszkiewicz K."/>
            <person name="Wedrychowicz H."/>
        </authorList>
    </citation>
    <scope>NUCLEOTIDE SEQUENCE [LARGE SCALE GENOMIC DNA]</scope>
    <source>
        <strain evidence="5 6">DSM 46144</strain>
    </source>
</reference>
<dbReference type="STRING" id="134849.SAMN05443668_104393"/>
<dbReference type="Gene3D" id="3.40.47.10">
    <property type="match status" value="3"/>
</dbReference>
<dbReference type="PANTHER" id="PTHR11712:SF336">
    <property type="entry name" value="3-OXOACYL-[ACYL-CARRIER-PROTEIN] SYNTHASE, MITOCHONDRIAL"/>
    <property type="match status" value="1"/>
</dbReference>
<proteinExistence type="inferred from homology"/>
<dbReference type="Pfam" id="PF00109">
    <property type="entry name" value="ketoacyl-synt"/>
    <property type="match status" value="2"/>
</dbReference>
<keyword evidence="6" id="KW-1185">Reference proteome</keyword>
<dbReference type="Pfam" id="PF02801">
    <property type="entry name" value="Ketoacyl-synt_C"/>
    <property type="match status" value="2"/>
</dbReference>
<keyword evidence="2 3" id="KW-0808">Transferase</keyword>
<dbReference type="SMART" id="SM00825">
    <property type="entry name" value="PKS_KS"/>
    <property type="match status" value="1"/>
</dbReference>
<dbReference type="AlphaFoldDB" id="A0A1M7QAU8"/>
<evidence type="ECO:0000256" key="3">
    <source>
        <dbReference type="RuleBase" id="RU003694"/>
    </source>
</evidence>
<dbReference type="OrthoDB" id="9808669at2"/>
<dbReference type="InterPro" id="IPR020841">
    <property type="entry name" value="PKS_Beta-ketoAc_synthase_dom"/>
</dbReference>
<feature type="domain" description="Ketosynthase family 3 (KS3)" evidence="4">
    <location>
        <begin position="419"/>
        <end position="751"/>
    </location>
</feature>
<sequence>MDRVPVVVTGVGVLSPLGRNAEEFWSNLVAGRRAVVRAESGELAGAFAGVVPDEWLPVGDDERNTALAVVAAREALDHAGLDSAALGAAEVGLVLGKCQGTPDASRASYAPFHETCDEIAERFALTGPRVVISTACAAGANAVGTGRDLLWDGSAEIVLAGGVDILLAETLAGFASLQAVAPGPTAPYSESTGLSLGEGAAFLVLETRARAEARGARILADVAGYGLSADAYHATSPDPSGRGAISAVRRGLADAGLTVDDVSYVNGHGTGTPANDTMEKKAMATLFGDRVSRVPISGTKSAIGHSLGASGAIEAVACVLAVHTGTVPPTVGFREPYPTAMDFVPNRGRPADVEVTVSNNYAFGGNNCSLVLTRPGRKADRPPLTDGRIVVSGLGAVGGTGVGLDAWRAGLTSGESWIRRLEHLDGYGVEPPPLTGRPLAAPGLWRHMDAFARQALAAAVAAWNDAKLPASRSGRDTTGLVFATGYGPIRSTYTLATAAERGEGPSALLFSGATINAPGGAVCQALSLRGPTTTVASGGSSAILGLDAALWFLRTGQAERMLLLAADDLCEPVLRERAKREALAPDGVARPYDRGRAGPVLGAASVALVLEPAETVAARGGRAYCEVTGVAHSSAGRETDVLRRALSRAATTPDDVDLCVGSGSGSAYDVVEARALGAVFSSRTSVTAPKSITGECEAASGAVNLLVGAVALAEGLVPPTVNLVEPLPDVALAHVTEPGTGSGLRRVVATATSPNSTFGAAVLASVG</sequence>
<evidence type="ECO:0000313" key="5">
    <source>
        <dbReference type="EMBL" id="SHN27662.1"/>
    </source>
</evidence>
<protein>
    <submittedName>
        <fullName evidence="5">3-oxoacyl-[acyl-carrier-protein] synthase II</fullName>
    </submittedName>
</protein>
<evidence type="ECO:0000313" key="6">
    <source>
        <dbReference type="Proteomes" id="UP000184440"/>
    </source>
</evidence>
<dbReference type="InterPro" id="IPR000794">
    <property type="entry name" value="Beta-ketoacyl_synthase"/>
</dbReference>
<dbReference type="InterPro" id="IPR014031">
    <property type="entry name" value="Ketoacyl_synth_C"/>
</dbReference>
<dbReference type="CDD" id="cd00834">
    <property type="entry name" value="KAS_I_II"/>
    <property type="match status" value="1"/>
</dbReference>
<evidence type="ECO:0000256" key="2">
    <source>
        <dbReference type="ARBA" id="ARBA00022679"/>
    </source>
</evidence>
<evidence type="ECO:0000259" key="4">
    <source>
        <dbReference type="PROSITE" id="PS52004"/>
    </source>
</evidence>
<organism evidence="5 6">
    <name type="scientific">Cryptosporangium aurantiacum</name>
    <dbReference type="NCBI Taxonomy" id="134849"/>
    <lineage>
        <taxon>Bacteria</taxon>
        <taxon>Bacillati</taxon>
        <taxon>Actinomycetota</taxon>
        <taxon>Actinomycetes</taxon>
        <taxon>Cryptosporangiales</taxon>
        <taxon>Cryptosporangiaceae</taxon>
        <taxon>Cryptosporangium</taxon>
    </lineage>
</organism>
<dbReference type="EMBL" id="FRCS01000004">
    <property type="protein sequence ID" value="SHN27662.1"/>
    <property type="molecule type" value="Genomic_DNA"/>
</dbReference>
<feature type="domain" description="Ketosynthase family 3 (KS3)" evidence="4">
    <location>
        <begin position="3"/>
        <end position="374"/>
    </location>
</feature>
<dbReference type="Proteomes" id="UP000184440">
    <property type="component" value="Unassembled WGS sequence"/>
</dbReference>
<dbReference type="GO" id="GO:0005829">
    <property type="term" value="C:cytosol"/>
    <property type="evidence" value="ECO:0007669"/>
    <property type="project" value="TreeGrafter"/>
</dbReference>
<dbReference type="InterPro" id="IPR016039">
    <property type="entry name" value="Thiolase-like"/>
</dbReference>
<dbReference type="GO" id="GO:0004315">
    <property type="term" value="F:3-oxoacyl-[acyl-carrier-protein] synthase activity"/>
    <property type="evidence" value="ECO:0007669"/>
    <property type="project" value="TreeGrafter"/>
</dbReference>
<dbReference type="GO" id="GO:0006633">
    <property type="term" value="P:fatty acid biosynthetic process"/>
    <property type="evidence" value="ECO:0007669"/>
    <property type="project" value="TreeGrafter"/>
</dbReference>
<evidence type="ECO:0000256" key="1">
    <source>
        <dbReference type="ARBA" id="ARBA00008467"/>
    </source>
</evidence>
<dbReference type="PANTHER" id="PTHR11712">
    <property type="entry name" value="POLYKETIDE SYNTHASE-RELATED"/>
    <property type="match status" value="1"/>
</dbReference>
<name>A0A1M7QAU8_9ACTN</name>
<dbReference type="SUPFAM" id="SSF53901">
    <property type="entry name" value="Thiolase-like"/>
    <property type="match status" value="4"/>
</dbReference>
<dbReference type="InterPro" id="IPR014030">
    <property type="entry name" value="Ketoacyl_synth_N"/>
</dbReference>
<accession>A0A1M7QAU8</accession>
<dbReference type="PROSITE" id="PS52004">
    <property type="entry name" value="KS3_2"/>
    <property type="match status" value="2"/>
</dbReference>
<dbReference type="RefSeq" id="WP_073257998.1">
    <property type="nucleotide sequence ID" value="NZ_FRCS01000004.1"/>
</dbReference>
<gene>
    <name evidence="5" type="ORF">SAMN05443668_104393</name>
</gene>
<comment type="similarity">
    <text evidence="1 3">Belongs to the thiolase-like superfamily. Beta-ketoacyl-ACP synthases family.</text>
</comment>